<dbReference type="Gene3D" id="2.60.120.260">
    <property type="entry name" value="Galactose-binding domain-like"/>
    <property type="match status" value="1"/>
</dbReference>
<protein>
    <recommendedName>
        <fullName evidence="9">P/Homo B domain-containing protein</fullName>
    </recommendedName>
</protein>
<dbReference type="Pfam" id="PF01483">
    <property type="entry name" value="P_proprotein"/>
    <property type="match status" value="1"/>
</dbReference>
<dbReference type="Proteomes" id="UP000094936">
    <property type="component" value="Unassembled WGS sequence"/>
</dbReference>
<evidence type="ECO:0000256" key="1">
    <source>
        <dbReference type="ARBA" id="ARBA00005325"/>
    </source>
</evidence>
<dbReference type="PROSITE" id="PS51892">
    <property type="entry name" value="SUBTILASE"/>
    <property type="match status" value="1"/>
</dbReference>
<evidence type="ECO:0000256" key="5">
    <source>
        <dbReference type="ARBA" id="ARBA00022825"/>
    </source>
</evidence>
<feature type="domain" description="P/Homo B" evidence="9">
    <location>
        <begin position="384"/>
        <end position="551"/>
    </location>
</feature>
<keyword evidence="2 8" id="KW-0645">Protease</keyword>
<dbReference type="PANTHER" id="PTHR42884">
    <property type="entry name" value="PROPROTEIN CONVERTASE SUBTILISIN/KEXIN-RELATED"/>
    <property type="match status" value="1"/>
</dbReference>
<keyword evidence="4 8" id="KW-0378">Hydrolase</keyword>
<dbReference type="PROSITE" id="PS00137">
    <property type="entry name" value="SUBTILASE_HIS"/>
    <property type="match status" value="1"/>
</dbReference>
<dbReference type="InterPro" id="IPR008979">
    <property type="entry name" value="Galactose-bd-like_sf"/>
</dbReference>
<dbReference type="PROSITE" id="PS00138">
    <property type="entry name" value="SUBTILASE_SER"/>
    <property type="match status" value="1"/>
</dbReference>
<feature type="active site" description="Charge relay system" evidence="7 8">
    <location>
        <position position="303"/>
    </location>
</feature>
<dbReference type="GO" id="GO:0016020">
    <property type="term" value="C:membrane"/>
    <property type="evidence" value="ECO:0007669"/>
    <property type="project" value="TreeGrafter"/>
</dbReference>
<reference evidence="10 11" key="1">
    <citation type="submission" date="2016-05" db="EMBL/GenBank/DDBJ databases">
        <title>Genomic Taxonomy of the Vibrionaceae.</title>
        <authorList>
            <person name="Gomez-Gil B."/>
            <person name="Enciso-Ibarra J."/>
        </authorList>
    </citation>
    <scope>NUCLEOTIDE SEQUENCE [LARGE SCALE GENOMIC DNA]</scope>
    <source>
        <strain evidence="10 11">CAIM 1920</strain>
    </source>
</reference>
<dbReference type="InterPro" id="IPR000209">
    <property type="entry name" value="Peptidase_S8/S53_dom"/>
</dbReference>
<dbReference type="PROSITE" id="PS00136">
    <property type="entry name" value="SUBTILASE_ASP"/>
    <property type="match status" value="1"/>
</dbReference>
<organism evidence="10 11">
    <name type="scientific">Veronia pacifica</name>
    <dbReference type="NCBI Taxonomy" id="1080227"/>
    <lineage>
        <taxon>Bacteria</taxon>
        <taxon>Pseudomonadati</taxon>
        <taxon>Pseudomonadota</taxon>
        <taxon>Gammaproteobacteria</taxon>
        <taxon>Vibrionales</taxon>
        <taxon>Vibrionaceae</taxon>
        <taxon>Veronia</taxon>
    </lineage>
</organism>
<comment type="caution">
    <text evidence="10">The sequence shown here is derived from an EMBL/GenBank/DDBJ whole genome shotgun (WGS) entry which is preliminary data.</text>
</comment>
<keyword evidence="3" id="KW-0732">Signal</keyword>
<feature type="active site" description="Charge relay system" evidence="7 8">
    <location>
        <position position="38"/>
    </location>
</feature>
<dbReference type="EMBL" id="LYBM01000064">
    <property type="protein sequence ID" value="ODA29768.1"/>
    <property type="molecule type" value="Genomic_DNA"/>
</dbReference>
<evidence type="ECO:0000256" key="2">
    <source>
        <dbReference type="ARBA" id="ARBA00022670"/>
    </source>
</evidence>
<dbReference type="Gene3D" id="3.40.50.200">
    <property type="entry name" value="Peptidase S8/S53 domain"/>
    <property type="match status" value="1"/>
</dbReference>
<evidence type="ECO:0000259" key="9">
    <source>
        <dbReference type="PROSITE" id="PS51829"/>
    </source>
</evidence>
<evidence type="ECO:0000256" key="7">
    <source>
        <dbReference type="PIRSR" id="PIRSR615500-1"/>
    </source>
</evidence>
<dbReference type="SUPFAM" id="SSF49785">
    <property type="entry name" value="Galactose-binding domain-like"/>
    <property type="match status" value="1"/>
</dbReference>
<dbReference type="AlphaFoldDB" id="A0A1C3E919"/>
<dbReference type="STRING" id="1080227.A8L45_21825"/>
<keyword evidence="6" id="KW-0106">Calcium</keyword>
<dbReference type="CDD" id="cd04059">
    <property type="entry name" value="Peptidases_S8_Protein_convertases_Kexins_Furin-like"/>
    <property type="match status" value="1"/>
</dbReference>
<evidence type="ECO:0000256" key="4">
    <source>
        <dbReference type="ARBA" id="ARBA00022801"/>
    </source>
</evidence>
<evidence type="ECO:0000313" key="11">
    <source>
        <dbReference type="Proteomes" id="UP000094936"/>
    </source>
</evidence>
<accession>A0A1C3E919</accession>
<proteinExistence type="inferred from homology"/>
<dbReference type="GO" id="GO:0012505">
    <property type="term" value="C:endomembrane system"/>
    <property type="evidence" value="ECO:0007669"/>
    <property type="project" value="UniProtKB-ARBA"/>
</dbReference>
<evidence type="ECO:0000313" key="10">
    <source>
        <dbReference type="EMBL" id="ODA29768.1"/>
    </source>
</evidence>
<gene>
    <name evidence="10" type="ORF">A8L45_21825</name>
</gene>
<dbReference type="OrthoDB" id="9790784at2"/>
<keyword evidence="11" id="KW-1185">Reference proteome</keyword>
<dbReference type="PANTHER" id="PTHR42884:SF14">
    <property type="entry name" value="NEUROENDOCRINE CONVERTASE 1"/>
    <property type="match status" value="1"/>
</dbReference>
<dbReference type="PROSITE" id="PS51829">
    <property type="entry name" value="P_HOMO_B"/>
    <property type="match status" value="1"/>
</dbReference>
<dbReference type="InterPro" id="IPR036852">
    <property type="entry name" value="Peptidase_S8/S53_dom_sf"/>
</dbReference>
<dbReference type="GO" id="GO:0004252">
    <property type="term" value="F:serine-type endopeptidase activity"/>
    <property type="evidence" value="ECO:0007669"/>
    <property type="project" value="UniProtKB-UniRule"/>
</dbReference>
<dbReference type="GO" id="GO:0005737">
    <property type="term" value="C:cytoplasm"/>
    <property type="evidence" value="ECO:0007669"/>
    <property type="project" value="UniProtKB-ARBA"/>
</dbReference>
<keyword evidence="5 8" id="KW-0720">Serine protease</keyword>
<evidence type="ECO:0000256" key="8">
    <source>
        <dbReference type="PROSITE-ProRule" id="PRU01240"/>
    </source>
</evidence>
<evidence type="ECO:0000256" key="6">
    <source>
        <dbReference type="ARBA" id="ARBA00022837"/>
    </source>
</evidence>
<dbReference type="PRINTS" id="PR00723">
    <property type="entry name" value="SUBTILISIN"/>
</dbReference>
<name>A0A1C3E919_9GAMM</name>
<feature type="non-terminal residue" evidence="10">
    <location>
        <position position="1"/>
    </location>
</feature>
<dbReference type="RefSeq" id="WP_068905471.1">
    <property type="nucleotide sequence ID" value="NZ_LYBM01000064.1"/>
</dbReference>
<sequence length="551" mass="59238">TGQSAFSDSHGTPGFDINIADLHEIGITGRGVHVAVVDSGLELGHEDLADNIVPGISYNFLNSSNDPSPSRYSEDGDHGTSVAGLIAAKANNSLGGRGVSPDAQLFGFNYVGTEEKNLTPFLRTHVGDLVSTANIINQSYGFETLFLLPLSVLRFELQEAALAYHYENNSDPALMIKSAGNGFKQLGYNIRSQIQPSEPEERRLPAQIANSDPENASFYNTVVSALSADADSPLAYYSTVGSSVMFSAPGGGDGKKHPAMITTDISGCGGGYSRGYFDTTGGLTQEIQDKTDCNYTSRFNGTSSAAPVASGVAALVMQANPSLTWRDVRYIMATTAKQVDAAFEPVVLSRDSKKYDAEPGWTLNSAGHRFHNWYGFGMLDAKAAVEKAKSSTYDLLPPLEITDFKQATDLKATTIPETFDGVSKQVVISGNQKIEAVQLKLDLSHGRPSDLAIEIISPTGTRSVVATPRNLHFRSIGEKFEDLLFLSHAFLDEESAGAWTVKVTDTKNDSLKLYGLHKSNGKTSIGEHAIDNNKVLGTLHNVELRIYGHRG</sequence>
<evidence type="ECO:0000256" key="3">
    <source>
        <dbReference type="ARBA" id="ARBA00022729"/>
    </source>
</evidence>
<dbReference type="InterPro" id="IPR023827">
    <property type="entry name" value="Peptidase_S8_Asp-AS"/>
</dbReference>
<dbReference type="InterPro" id="IPR002884">
    <property type="entry name" value="P_dom"/>
</dbReference>
<dbReference type="InterPro" id="IPR015500">
    <property type="entry name" value="Peptidase_S8_subtilisin-rel"/>
</dbReference>
<comment type="similarity">
    <text evidence="1">Belongs to the peptidase S8 family. Furin subfamily.</text>
</comment>
<dbReference type="InterPro" id="IPR023828">
    <property type="entry name" value="Peptidase_S8_Ser-AS"/>
</dbReference>
<feature type="active site" description="Charge relay system" evidence="7 8">
    <location>
        <position position="78"/>
    </location>
</feature>
<dbReference type="InterPro" id="IPR034182">
    <property type="entry name" value="Kexin/furin"/>
</dbReference>
<dbReference type="GO" id="GO:0016485">
    <property type="term" value="P:protein processing"/>
    <property type="evidence" value="ECO:0007669"/>
    <property type="project" value="TreeGrafter"/>
</dbReference>
<dbReference type="Pfam" id="PF00082">
    <property type="entry name" value="Peptidase_S8"/>
    <property type="match status" value="1"/>
</dbReference>
<dbReference type="InterPro" id="IPR022398">
    <property type="entry name" value="Peptidase_S8_His-AS"/>
</dbReference>
<dbReference type="SUPFAM" id="SSF52743">
    <property type="entry name" value="Subtilisin-like"/>
    <property type="match status" value="1"/>
</dbReference>